<sequence length="315" mass="34940">MRFSPSDLRSLTVFRALAEHGSFVGTQLALGMSQSTVSFHLRALEERLGFDLCRRGRKGFVLTERGRSVYEGSKALVASISAFEGILGELHHRLVGTLRVGMVDNTITDPRFSFPAVIRQCVKASPDVEIKLTVTAPDVLMSQIAAGGLDMAVIPRLDIPDGFAQTVFHEELHSLYCGHLHPLFGREPAPGEIEQNAFVVRPYANNRELRHFRKAKVRAYANNMEAQAAFILSGEFIGYLPEHYAHHWVALDQMRALMSPATRIVRPFVIVTKSDTSSSPLQRLFIQELLAQGVHAQDGRRPAKARGVVKSTKSI</sequence>
<organism evidence="1 2">
    <name type="scientific">Taklimakanibacter albus</name>
    <dbReference type="NCBI Taxonomy" id="2800327"/>
    <lineage>
        <taxon>Bacteria</taxon>
        <taxon>Pseudomonadati</taxon>
        <taxon>Pseudomonadota</taxon>
        <taxon>Alphaproteobacteria</taxon>
        <taxon>Hyphomicrobiales</taxon>
        <taxon>Aestuariivirgaceae</taxon>
        <taxon>Taklimakanibacter</taxon>
    </lineage>
</organism>
<name>A0ACC5R726_9HYPH</name>
<dbReference type="EMBL" id="JAENHL010000007">
    <property type="protein sequence ID" value="MBK1868469.1"/>
    <property type="molecule type" value="Genomic_DNA"/>
</dbReference>
<protein>
    <submittedName>
        <fullName evidence="1">LysR family transcriptional regulator</fullName>
    </submittedName>
</protein>
<accession>A0ACC5R726</accession>
<dbReference type="Proteomes" id="UP000616151">
    <property type="component" value="Unassembled WGS sequence"/>
</dbReference>
<keyword evidence="2" id="KW-1185">Reference proteome</keyword>
<comment type="caution">
    <text evidence="1">The sequence shown here is derived from an EMBL/GenBank/DDBJ whole genome shotgun (WGS) entry which is preliminary data.</text>
</comment>
<reference evidence="1" key="1">
    <citation type="submission" date="2021-01" db="EMBL/GenBank/DDBJ databases">
        <authorList>
            <person name="Sun Q."/>
        </authorList>
    </citation>
    <scope>NUCLEOTIDE SEQUENCE</scope>
    <source>
        <strain evidence="1">YIM B02566</strain>
    </source>
</reference>
<gene>
    <name evidence="1" type="ORF">JHL16_19095</name>
</gene>
<evidence type="ECO:0000313" key="2">
    <source>
        <dbReference type="Proteomes" id="UP000616151"/>
    </source>
</evidence>
<evidence type="ECO:0000313" key="1">
    <source>
        <dbReference type="EMBL" id="MBK1868469.1"/>
    </source>
</evidence>
<proteinExistence type="predicted"/>